<accession>A0A4V3SJ28</accession>
<dbReference type="Proteomes" id="UP000298138">
    <property type="component" value="Unassembled WGS sequence"/>
</dbReference>
<keyword evidence="1" id="KW-1133">Transmembrane helix</keyword>
<evidence type="ECO:0000313" key="2">
    <source>
        <dbReference type="EMBL" id="TGZ82395.1"/>
    </source>
</evidence>
<keyword evidence="1" id="KW-0472">Membrane</keyword>
<keyword evidence="3" id="KW-1185">Reference proteome</keyword>
<gene>
    <name evidence="2" type="ORF">EX30DRAFT_339679</name>
</gene>
<proteinExistence type="predicted"/>
<feature type="transmembrane region" description="Helical" evidence="1">
    <location>
        <begin position="12"/>
        <end position="39"/>
    </location>
</feature>
<name>A0A4V3SJ28_9PEZI</name>
<dbReference type="AlphaFoldDB" id="A0A4V3SJ28"/>
<keyword evidence="1" id="KW-0812">Transmembrane</keyword>
<dbReference type="InParanoid" id="A0A4V3SJ28"/>
<evidence type="ECO:0000313" key="3">
    <source>
        <dbReference type="Proteomes" id="UP000298138"/>
    </source>
</evidence>
<organism evidence="2 3">
    <name type="scientific">Ascodesmis nigricans</name>
    <dbReference type="NCBI Taxonomy" id="341454"/>
    <lineage>
        <taxon>Eukaryota</taxon>
        <taxon>Fungi</taxon>
        <taxon>Dikarya</taxon>
        <taxon>Ascomycota</taxon>
        <taxon>Pezizomycotina</taxon>
        <taxon>Pezizomycetes</taxon>
        <taxon>Pezizales</taxon>
        <taxon>Ascodesmidaceae</taxon>
        <taxon>Ascodesmis</taxon>
    </lineage>
</organism>
<sequence>MWCMPHYPVSPFFLRLWFLGGVQCLAIVGYAHVLFVVMAMVYLSWLAQICVLRFLSSSLMGYFMH</sequence>
<reference evidence="2 3" key="1">
    <citation type="submission" date="2019-04" db="EMBL/GenBank/DDBJ databases">
        <title>Comparative genomics and transcriptomics to analyze fruiting body development in filamentous ascomycetes.</title>
        <authorList>
            <consortium name="DOE Joint Genome Institute"/>
            <person name="Lutkenhaus R."/>
            <person name="Traeger S."/>
            <person name="Breuer J."/>
            <person name="Kuo A."/>
            <person name="Lipzen A."/>
            <person name="Pangilinan J."/>
            <person name="Dilworth D."/>
            <person name="Sandor L."/>
            <person name="Poggeler S."/>
            <person name="Barry K."/>
            <person name="Grigoriev I.V."/>
            <person name="Nowrousian M."/>
        </authorList>
    </citation>
    <scope>NUCLEOTIDE SEQUENCE [LARGE SCALE GENOMIC DNA]</scope>
    <source>
        <strain evidence="2 3">CBS 389.68</strain>
    </source>
</reference>
<protein>
    <submittedName>
        <fullName evidence="2">Uncharacterized protein</fullName>
    </submittedName>
</protein>
<dbReference type="EMBL" id="ML220115">
    <property type="protein sequence ID" value="TGZ82395.1"/>
    <property type="molecule type" value="Genomic_DNA"/>
</dbReference>
<evidence type="ECO:0000256" key="1">
    <source>
        <dbReference type="SAM" id="Phobius"/>
    </source>
</evidence>
<feature type="transmembrane region" description="Helical" evidence="1">
    <location>
        <begin position="45"/>
        <end position="64"/>
    </location>
</feature>